<organism evidence="1 2">
    <name type="scientific">Chitinimonas arctica</name>
    <dbReference type="NCBI Taxonomy" id="2594795"/>
    <lineage>
        <taxon>Bacteria</taxon>
        <taxon>Pseudomonadati</taxon>
        <taxon>Pseudomonadota</taxon>
        <taxon>Betaproteobacteria</taxon>
        <taxon>Neisseriales</taxon>
        <taxon>Chitinibacteraceae</taxon>
        <taxon>Chitinimonas</taxon>
    </lineage>
</organism>
<evidence type="ECO:0000313" key="2">
    <source>
        <dbReference type="Proteomes" id="UP000317550"/>
    </source>
</evidence>
<reference evidence="2" key="1">
    <citation type="submission" date="2019-07" db="EMBL/GenBank/DDBJ databases">
        <title>Chitinimonas sp. nov., isolated from Ny-Alesund, arctica soil.</title>
        <authorList>
            <person name="Xu Q."/>
            <person name="Peng F."/>
        </authorList>
    </citation>
    <scope>NUCLEOTIDE SEQUENCE [LARGE SCALE GENOMIC DNA]</scope>
    <source>
        <strain evidence="2">R3-44</strain>
    </source>
</reference>
<dbReference type="RefSeq" id="WP_143856084.1">
    <property type="nucleotide sequence ID" value="NZ_CP041730.1"/>
</dbReference>
<dbReference type="AlphaFoldDB" id="A0A516SAI2"/>
<dbReference type="EMBL" id="CP041730">
    <property type="protein sequence ID" value="QDQ25159.1"/>
    <property type="molecule type" value="Genomic_DNA"/>
</dbReference>
<keyword evidence="2" id="KW-1185">Reference proteome</keyword>
<gene>
    <name evidence="1" type="ORF">FNU76_01620</name>
</gene>
<dbReference type="KEGG" id="cari:FNU76_01620"/>
<sequence>MDWTPISETAIWEKILLAESRMNAEQSRLWEWIKILPSKWQQTPWGDEGGGFWVVGLIGDFVLWFNDVEDGFNISHYKIHGHIEEYWCNQDELEWAIQSILNAIQMGYAANKCGPPIAGEYAADT</sequence>
<dbReference type="Proteomes" id="UP000317550">
    <property type="component" value="Chromosome"/>
</dbReference>
<dbReference type="OrthoDB" id="5191115at2"/>
<proteinExistence type="predicted"/>
<evidence type="ECO:0000313" key="1">
    <source>
        <dbReference type="EMBL" id="QDQ25159.1"/>
    </source>
</evidence>
<accession>A0A516SAI2</accession>
<protein>
    <submittedName>
        <fullName evidence="1">Uncharacterized protein</fullName>
    </submittedName>
</protein>
<name>A0A516SAI2_9NEIS</name>